<feature type="region of interest" description="Disordered" evidence="1">
    <location>
        <begin position="1"/>
        <end position="46"/>
    </location>
</feature>
<feature type="compositionally biased region" description="Polar residues" evidence="1">
    <location>
        <begin position="1"/>
        <end position="10"/>
    </location>
</feature>
<feature type="region of interest" description="Disordered" evidence="1">
    <location>
        <begin position="715"/>
        <end position="754"/>
    </location>
</feature>
<sequence>MFAQQSSYKSVDNRDNDYDDPDDAPYHDGTDEYPFEEQMDEGEDGGESLLPIFSAEILDKLPVYNMTHAVRLLVIQRCETTLSWDQLRSPQISQFLVKPLQQEILASHFNRATLYTLMANNLQFQKEGHMNPGSVGVSKTRAMMCELLAMRLLRDTSTRELIDALSYDFDPLQGFVDPRSGTATPAAHLIKHNARISTIEIAIRAQAKKFLAHPLVVQQLEAIWAGSVVFHSAADNMHRRLSRQPGYSRRRRAYGTLDSQSPVRQSRRENMIEPNSRRSATLYDPSDSSLFKLSRLRVPRYRQIFSTISFAVMLGLFLAVLIQRSLDITALEVVFWFWSAGYMLDEVVGFSEQGFGLYIMSVWNAFDIGILMLLIAYYVMRLYGILMPDVRKRYIANMAYDTLASTAVLLFPRLFSVLDHYRYFSQLLIAFRMMAMDLVAILILIVICCSGFFVAFTLSFAGVDFTAGGAAYALFQMLMGFTPAAWEIWDTYNLLGKAILTLFLFICHFLIVTILITVLTNSFMAVVQNANDEHQFLFAVNTISLVKSDALFSYIPPTNVLGWLLSPARYFVSFRHFVKINRTVIKITHIPILFSIFAYERVILSHLIHEPVELIERRGRTHAKMPAFALHGNSDHYSPQPRMREPSVTTFNKDRALAEVFRRPFKDSAGRIHRESTAEEGNTGGVVHEWMTGMGQEGGASPPVEQPRSIVDRLENKRPRIGRSKTTHLMPHDRRVSNGAKSAVSDPEDVRYLRSPSFHPIQEEESELDQSMEDLAAPTDEGAEDDSYLTTDEIEDEDVGTEDQMSVSQLQDEDESGHRSGLTESEVEFLGEPIERGHPRPSTAVKAETNLSSSYESAIHDHRQNAGSKPSSLKRRPMSKHHTRHPSTATILYNPMIAAAEPSRRKTPPSLSSSPRQRPQTAKNSGGGGSGGPTSGTRTPARGQRTPKLAPAAPVAGPTARPRPILPPRGLQSAPNLAGFLALDQQHQRRGPSLNARALDLASDLGDNRFGPDIGAISGMPASFSTQFEMAARMRQFEDDQRRWRQGGGGSSRPRQHQHQQHPPPQRRAGKWDDVEEEDEEESESSDEDARRMSKLVLARMNMLEDGFKEVLREVRGLKGVTGGGGGSSVGAGEEGSAADSGKTVARAKSGKKRRPTRLGMSRRVSSEKGKSPERRRDFTSDTARSSV</sequence>
<feature type="transmembrane region" description="Helical" evidence="2">
    <location>
        <begin position="498"/>
        <end position="519"/>
    </location>
</feature>
<organism evidence="5 6">
    <name type="scientific">Aulographum hederae CBS 113979</name>
    <dbReference type="NCBI Taxonomy" id="1176131"/>
    <lineage>
        <taxon>Eukaryota</taxon>
        <taxon>Fungi</taxon>
        <taxon>Dikarya</taxon>
        <taxon>Ascomycota</taxon>
        <taxon>Pezizomycotina</taxon>
        <taxon>Dothideomycetes</taxon>
        <taxon>Pleosporomycetidae</taxon>
        <taxon>Aulographales</taxon>
        <taxon>Aulographaceae</taxon>
    </lineage>
</organism>
<accession>A0A6G1GW33</accession>
<feature type="region of interest" description="Disordered" evidence="1">
    <location>
        <begin position="1118"/>
        <end position="1188"/>
    </location>
</feature>
<feature type="compositionally biased region" description="Acidic residues" evidence="1">
    <location>
        <begin position="1074"/>
        <end position="1087"/>
    </location>
</feature>
<dbReference type="PANTHER" id="PTHR35859">
    <property type="entry name" value="NONSELECTIVE CATION CHANNEL PROTEIN"/>
    <property type="match status" value="1"/>
</dbReference>
<keyword evidence="6" id="KW-1185">Reference proteome</keyword>
<feature type="compositionally biased region" description="Acidic residues" evidence="1">
    <location>
        <begin position="31"/>
        <end position="46"/>
    </location>
</feature>
<evidence type="ECO:0000259" key="3">
    <source>
        <dbReference type="Pfam" id="PF23190"/>
    </source>
</evidence>
<feature type="transmembrane region" description="Helical" evidence="2">
    <location>
        <begin position="469"/>
        <end position="486"/>
    </location>
</feature>
<evidence type="ECO:0000313" key="6">
    <source>
        <dbReference type="Proteomes" id="UP000800041"/>
    </source>
</evidence>
<dbReference type="EMBL" id="ML977164">
    <property type="protein sequence ID" value="KAF1985135.1"/>
    <property type="molecule type" value="Genomic_DNA"/>
</dbReference>
<feature type="compositionally biased region" description="Basic and acidic residues" evidence="1">
    <location>
        <begin position="1165"/>
        <end position="1180"/>
    </location>
</feature>
<feature type="region of interest" description="Disordered" evidence="1">
    <location>
        <begin position="793"/>
        <end position="972"/>
    </location>
</feature>
<feature type="domain" description="Calcium channel YVC1-like C-terminal transmembrane" evidence="4">
    <location>
        <begin position="309"/>
        <end position="616"/>
    </location>
</feature>
<name>A0A6G1GW33_9PEZI</name>
<dbReference type="InterPro" id="IPR056336">
    <property type="entry name" value="YVC1_C"/>
</dbReference>
<reference evidence="5" key="1">
    <citation type="journal article" date="2020" name="Stud. Mycol.">
        <title>101 Dothideomycetes genomes: a test case for predicting lifestyles and emergence of pathogens.</title>
        <authorList>
            <person name="Haridas S."/>
            <person name="Albert R."/>
            <person name="Binder M."/>
            <person name="Bloem J."/>
            <person name="Labutti K."/>
            <person name="Salamov A."/>
            <person name="Andreopoulos B."/>
            <person name="Baker S."/>
            <person name="Barry K."/>
            <person name="Bills G."/>
            <person name="Bluhm B."/>
            <person name="Cannon C."/>
            <person name="Castanera R."/>
            <person name="Culley D."/>
            <person name="Daum C."/>
            <person name="Ezra D."/>
            <person name="Gonzalez J."/>
            <person name="Henrissat B."/>
            <person name="Kuo A."/>
            <person name="Liang C."/>
            <person name="Lipzen A."/>
            <person name="Lutzoni F."/>
            <person name="Magnuson J."/>
            <person name="Mondo S."/>
            <person name="Nolan M."/>
            <person name="Ohm R."/>
            <person name="Pangilinan J."/>
            <person name="Park H.-J."/>
            <person name="Ramirez L."/>
            <person name="Alfaro M."/>
            <person name="Sun H."/>
            <person name="Tritt A."/>
            <person name="Yoshinaga Y."/>
            <person name="Zwiers L.-H."/>
            <person name="Turgeon B."/>
            <person name="Goodwin S."/>
            <person name="Spatafora J."/>
            <person name="Crous P."/>
            <person name="Grigoriev I."/>
        </authorList>
    </citation>
    <scope>NUCLEOTIDE SEQUENCE</scope>
    <source>
        <strain evidence="5">CBS 113979</strain>
    </source>
</reference>
<dbReference type="OrthoDB" id="2373987at2759"/>
<evidence type="ECO:0000313" key="5">
    <source>
        <dbReference type="EMBL" id="KAF1985135.1"/>
    </source>
</evidence>
<feature type="transmembrane region" description="Helical" evidence="2">
    <location>
        <begin position="356"/>
        <end position="379"/>
    </location>
</feature>
<feature type="compositionally biased region" description="Low complexity" evidence="1">
    <location>
        <begin position="908"/>
        <end position="920"/>
    </location>
</feature>
<keyword evidence="2" id="KW-1133">Transmembrane helix</keyword>
<feature type="compositionally biased region" description="Gly residues" evidence="1">
    <location>
        <begin position="1120"/>
        <end position="1134"/>
    </location>
</feature>
<dbReference type="InterPro" id="IPR052971">
    <property type="entry name" value="TRP_calcium_channel"/>
</dbReference>
<protein>
    <submittedName>
        <fullName evidence="5">Uncharacterized protein</fullName>
    </submittedName>
</protein>
<feature type="domain" description="YVC1 N-terminal linker helical" evidence="3">
    <location>
        <begin position="66"/>
        <end position="234"/>
    </location>
</feature>
<gene>
    <name evidence="5" type="ORF">K402DRAFT_422427</name>
</gene>
<evidence type="ECO:0000259" key="4">
    <source>
        <dbReference type="Pfam" id="PF23317"/>
    </source>
</evidence>
<feature type="transmembrane region" description="Helical" evidence="2">
    <location>
        <begin position="304"/>
        <end position="322"/>
    </location>
</feature>
<feature type="compositionally biased region" description="Basic residues" evidence="1">
    <location>
        <begin position="872"/>
        <end position="885"/>
    </location>
</feature>
<dbReference type="Pfam" id="PF23317">
    <property type="entry name" value="YVC1_C"/>
    <property type="match status" value="1"/>
</dbReference>
<feature type="transmembrane region" description="Helical" evidence="2">
    <location>
        <begin position="438"/>
        <end position="463"/>
    </location>
</feature>
<feature type="transmembrane region" description="Helical" evidence="2">
    <location>
        <begin position="399"/>
        <end position="418"/>
    </location>
</feature>
<dbReference type="InterPro" id="IPR056337">
    <property type="entry name" value="LHD_YVC1"/>
</dbReference>
<proteinExistence type="predicted"/>
<feature type="region of interest" description="Disordered" evidence="1">
    <location>
        <begin position="257"/>
        <end position="280"/>
    </location>
</feature>
<keyword evidence="2" id="KW-0472">Membrane</keyword>
<feature type="transmembrane region" description="Helical" evidence="2">
    <location>
        <begin position="328"/>
        <end position="344"/>
    </location>
</feature>
<dbReference type="Pfam" id="PF23190">
    <property type="entry name" value="LHD_TRPY1"/>
    <property type="match status" value="1"/>
</dbReference>
<dbReference type="PANTHER" id="PTHR35859:SF4">
    <property type="entry name" value="MEMBRANE CHANNEL PROTEIN, PUTATIVE (AFU_ORTHOLOGUE AFUA_6G11300)-RELATED"/>
    <property type="match status" value="1"/>
</dbReference>
<keyword evidence="2" id="KW-0812">Transmembrane</keyword>
<evidence type="ECO:0000256" key="2">
    <source>
        <dbReference type="SAM" id="Phobius"/>
    </source>
</evidence>
<feature type="region of interest" description="Disordered" evidence="1">
    <location>
        <begin position="1037"/>
        <end position="1091"/>
    </location>
</feature>
<feature type="compositionally biased region" description="Gly residues" evidence="1">
    <location>
        <begin position="925"/>
        <end position="934"/>
    </location>
</feature>
<dbReference type="Proteomes" id="UP000800041">
    <property type="component" value="Unassembled WGS sequence"/>
</dbReference>
<evidence type="ECO:0000256" key="1">
    <source>
        <dbReference type="SAM" id="MobiDB-lite"/>
    </source>
</evidence>
<dbReference type="AlphaFoldDB" id="A0A6G1GW33"/>